<comment type="caution">
    <text evidence="2">The sequence shown here is derived from an EMBL/GenBank/DDBJ whole genome shotgun (WGS) entry which is preliminary data.</text>
</comment>
<feature type="region of interest" description="Disordered" evidence="1">
    <location>
        <begin position="1"/>
        <end position="22"/>
    </location>
</feature>
<reference evidence="2 3" key="1">
    <citation type="journal article" date="2018" name="PLoS ONE">
        <title>The draft genome of Kipferlia bialata reveals reductive genome evolution in fornicate parasites.</title>
        <authorList>
            <person name="Tanifuji G."/>
            <person name="Takabayashi S."/>
            <person name="Kume K."/>
            <person name="Takagi M."/>
            <person name="Nakayama T."/>
            <person name="Kamikawa R."/>
            <person name="Inagaki Y."/>
            <person name="Hashimoto T."/>
        </authorList>
    </citation>
    <scope>NUCLEOTIDE SEQUENCE [LARGE SCALE GENOMIC DNA]</scope>
    <source>
        <strain evidence="2">NY0173</strain>
    </source>
</reference>
<dbReference type="Gene3D" id="3.20.20.190">
    <property type="entry name" value="Phosphatidylinositol (PI) phosphodiesterase"/>
    <property type="match status" value="1"/>
</dbReference>
<name>A0A9K3D2C5_9EUKA</name>
<feature type="non-terminal residue" evidence="2">
    <location>
        <position position="1"/>
    </location>
</feature>
<organism evidence="2 3">
    <name type="scientific">Kipferlia bialata</name>
    <dbReference type="NCBI Taxonomy" id="797122"/>
    <lineage>
        <taxon>Eukaryota</taxon>
        <taxon>Metamonada</taxon>
        <taxon>Carpediemonas-like organisms</taxon>
        <taxon>Kipferlia</taxon>
    </lineage>
</organism>
<protein>
    <submittedName>
        <fullName evidence="2">Uncharacterized protein</fullName>
    </submittedName>
</protein>
<gene>
    <name evidence="2" type="ORF">KIPB_009458</name>
</gene>
<evidence type="ECO:0000313" key="3">
    <source>
        <dbReference type="Proteomes" id="UP000265618"/>
    </source>
</evidence>
<dbReference type="GO" id="GO:0006629">
    <property type="term" value="P:lipid metabolic process"/>
    <property type="evidence" value="ECO:0007669"/>
    <property type="project" value="InterPro"/>
</dbReference>
<dbReference type="AlphaFoldDB" id="A0A9K3D2C5"/>
<sequence length="92" mass="9959">SISQSEAESLYSSGSVHVPSLPDTLSVIRGLGMRLNIDPKPNEGEEEAYAEALIKDLSPYQGEDWFFVATKHTGVTDALDRLAPWVPCALGI</sequence>
<evidence type="ECO:0000313" key="2">
    <source>
        <dbReference type="EMBL" id="GIQ87422.1"/>
    </source>
</evidence>
<dbReference type="InterPro" id="IPR017946">
    <property type="entry name" value="PLC-like_Pdiesterase_TIM-brl"/>
</dbReference>
<evidence type="ECO:0000256" key="1">
    <source>
        <dbReference type="SAM" id="MobiDB-lite"/>
    </source>
</evidence>
<dbReference type="Proteomes" id="UP000265618">
    <property type="component" value="Unassembled WGS sequence"/>
</dbReference>
<dbReference type="SUPFAM" id="SSF51695">
    <property type="entry name" value="PLC-like phosphodiesterases"/>
    <property type="match status" value="1"/>
</dbReference>
<dbReference type="GO" id="GO:0008081">
    <property type="term" value="F:phosphoric diester hydrolase activity"/>
    <property type="evidence" value="ECO:0007669"/>
    <property type="project" value="InterPro"/>
</dbReference>
<proteinExistence type="predicted"/>
<keyword evidence="3" id="KW-1185">Reference proteome</keyword>
<accession>A0A9K3D2C5</accession>
<dbReference type="EMBL" id="BDIP01003220">
    <property type="protein sequence ID" value="GIQ87422.1"/>
    <property type="molecule type" value="Genomic_DNA"/>
</dbReference>
<feature type="compositionally biased region" description="Polar residues" evidence="1">
    <location>
        <begin position="1"/>
        <end position="15"/>
    </location>
</feature>